<proteinExistence type="predicted"/>
<dbReference type="AlphaFoldDB" id="A0A3B0XK90"/>
<name>A0A3B0XK90_9ZZZZ</name>
<gene>
    <name evidence="1" type="ORF">MNBD_GAMMA11-309</name>
</gene>
<protein>
    <submittedName>
        <fullName evidence="1">Uncharacterized protein</fullName>
    </submittedName>
</protein>
<sequence length="89" mass="9859">MSNLPNLPRQLTQTPTITIDIILPQARALPGHPGQTEVVSFANITQAIDLHDVILISQGGCPVMRFFHNHPLLLPLMLMWDSLLILSLV</sequence>
<organism evidence="1">
    <name type="scientific">hydrothermal vent metagenome</name>
    <dbReference type="NCBI Taxonomy" id="652676"/>
    <lineage>
        <taxon>unclassified sequences</taxon>
        <taxon>metagenomes</taxon>
        <taxon>ecological metagenomes</taxon>
    </lineage>
</organism>
<evidence type="ECO:0000313" key="1">
    <source>
        <dbReference type="EMBL" id="VAW63567.1"/>
    </source>
</evidence>
<reference evidence="1" key="1">
    <citation type="submission" date="2018-06" db="EMBL/GenBank/DDBJ databases">
        <authorList>
            <person name="Zhirakovskaya E."/>
        </authorList>
    </citation>
    <scope>NUCLEOTIDE SEQUENCE</scope>
</reference>
<accession>A0A3B0XK90</accession>
<dbReference type="EMBL" id="UOFG01000205">
    <property type="protein sequence ID" value="VAW63567.1"/>
    <property type="molecule type" value="Genomic_DNA"/>
</dbReference>